<feature type="domain" description="B box-type" evidence="8">
    <location>
        <begin position="134"/>
        <end position="174"/>
    </location>
</feature>
<protein>
    <submittedName>
        <fullName evidence="9">E3 ubiquitin/ISG15 ligase TRIM25-like</fullName>
    </submittedName>
</protein>
<dbReference type="Pfam" id="PF13445">
    <property type="entry name" value="zf-RING_UBOX"/>
    <property type="match status" value="1"/>
</dbReference>
<name>A0A8C4SV64_ERPCA</name>
<evidence type="ECO:0000256" key="4">
    <source>
        <dbReference type="PROSITE-ProRule" id="PRU00024"/>
    </source>
</evidence>
<feature type="compositionally biased region" description="Low complexity" evidence="6">
    <location>
        <begin position="361"/>
        <end position="376"/>
    </location>
</feature>
<keyword evidence="2 4" id="KW-0863">Zinc-finger</keyword>
<dbReference type="CDD" id="cd19769">
    <property type="entry name" value="Bbox2_TRIM16-like"/>
    <property type="match status" value="1"/>
</dbReference>
<evidence type="ECO:0000256" key="6">
    <source>
        <dbReference type="SAM" id="MobiDB-lite"/>
    </source>
</evidence>
<dbReference type="Gene3D" id="3.30.40.10">
    <property type="entry name" value="Zinc/RING finger domain, C3HC4 (zinc finger)"/>
    <property type="match status" value="1"/>
</dbReference>
<feature type="compositionally biased region" description="Basic and acidic residues" evidence="6">
    <location>
        <begin position="388"/>
        <end position="403"/>
    </location>
</feature>
<dbReference type="SUPFAM" id="SSF57845">
    <property type="entry name" value="B-box zinc-binding domain"/>
    <property type="match status" value="1"/>
</dbReference>
<accession>A0A8C4SV64</accession>
<evidence type="ECO:0000256" key="2">
    <source>
        <dbReference type="ARBA" id="ARBA00022771"/>
    </source>
</evidence>
<dbReference type="InterPro" id="IPR000315">
    <property type="entry name" value="Znf_B-box"/>
</dbReference>
<dbReference type="InterPro" id="IPR013083">
    <property type="entry name" value="Znf_RING/FYVE/PHD"/>
</dbReference>
<organism evidence="9 10">
    <name type="scientific">Erpetoichthys calabaricus</name>
    <name type="common">Rope fish</name>
    <name type="synonym">Calamoichthys calabaricus</name>
    <dbReference type="NCBI Taxonomy" id="27687"/>
    <lineage>
        <taxon>Eukaryota</taxon>
        <taxon>Metazoa</taxon>
        <taxon>Chordata</taxon>
        <taxon>Craniata</taxon>
        <taxon>Vertebrata</taxon>
        <taxon>Euteleostomi</taxon>
        <taxon>Actinopterygii</taxon>
        <taxon>Polypteriformes</taxon>
        <taxon>Polypteridae</taxon>
        <taxon>Erpetoichthys</taxon>
    </lineage>
</organism>
<evidence type="ECO:0000259" key="7">
    <source>
        <dbReference type="PROSITE" id="PS50089"/>
    </source>
</evidence>
<dbReference type="Pfam" id="PF25600">
    <property type="entry name" value="TRIM_CC"/>
    <property type="match status" value="1"/>
</dbReference>
<evidence type="ECO:0000256" key="5">
    <source>
        <dbReference type="SAM" id="Coils"/>
    </source>
</evidence>
<feature type="region of interest" description="Disordered" evidence="6">
    <location>
        <begin position="340"/>
        <end position="407"/>
    </location>
</feature>
<evidence type="ECO:0000256" key="3">
    <source>
        <dbReference type="ARBA" id="ARBA00022833"/>
    </source>
</evidence>
<keyword evidence="3" id="KW-0862">Zinc</keyword>
<proteinExistence type="predicted"/>
<dbReference type="PROSITE" id="PS50119">
    <property type="entry name" value="ZF_BBOX"/>
    <property type="match status" value="1"/>
</dbReference>
<dbReference type="PANTHER" id="PTHR25465:SF5">
    <property type="entry name" value="E3 UBIQUITIN_ISG15 LIGASE TRIM25-RELATED"/>
    <property type="match status" value="1"/>
</dbReference>
<reference evidence="9" key="1">
    <citation type="submission" date="2021-06" db="EMBL/GenBank/DDBJ databases">
        <authorList>
            <consortium name="Wellcome Sanger Institute Data Sharing"/>
        </authorList>
    </citation>
    <scope>NUCLEOTIDE SEQUENCE [LARGE SCALE GENOMIC DNA]</scope>
</reference>
<reference evidence="9" key="2">
    <citation type="submission" date="2025-08" db="UniProtKB">
        <authorList>
            <consortium name="Ensembl"/>
        </authorList>
    </citation>
    <scope>IDENTIFICATION</scope>
</reference>
<feature type="domain" description="RING-type" evidence="7">
    <location>
        <begin position="15"/>
        <end position="55"/>
    </location>
</feature>
<keyword evidence="1" id="KW-0479">Metal-binding</keyword>
<dbReference type="InterPro" id="IPR027370">
    <property type="entry name" value="Znf-RING_euk"/>
</dbReference>
<evidence type="ECO:0000313" key="9">
    <source>
        <dbReference type="Ensembl" id="ENSECRP00000022392.1"/>
    </source>
</evidence>
<dbReference type="Proteomes" id="UP000694620">
    <property type="component" value="Chromosome 12"/>
</dbReference>
<dbReference type="GO" id="GO:0008270">
    <property type="term" value="F:zinc ion binding"/>
    <property type="evidence" value="ECO:0007669"/>
    <property type="project" value="UniProtKB-KW"/>
</dbReference>
<dbReference type="InterPro" id="IPR017907">
    <property type="entry name" value="Znf_RING_CS"/>
</dbReference>
<dbReference type="PROSITE" id="PS00518">
    <property type="entry name" value="ZF_RING_1"/>
    <property type="match status" value="1"/>
</dbReference>
<dbReference type="InterPro" id="IPR051051">
    <property type="entry name" value="E3_ubiq-ligase_TRIM/RNF"/>
</dbReference>
<dbReference type="Gene3D" id="4.10.830.40">
    <property type="match status" value="1"/>
</dbReference>
<dbReference type="Gene3D" id="3.30.160.60">
    <property type="entry name" value="Classic Zinc Finger"/>
    <property type="match status" value="1"/>
</dbReference>
<dbReference type="InterPro" id="IPR058030">
    <property type="entry name" value="TRIM8/14/16/25/29/45/65_CC"/>
</dbReference>
<dbReference type="Pfam" id="PF00643">
    <property type="entry name" value="zf-B_box"/>
    <property type="match status" value="1"/>
</dbReference>
<evidence type="ECO:0000313" key="10">
    <source>
        <dbReference type="Proteomes" id="UP000694620"/>
    </source>
</evidence>
<feature type="compositionally biased region" description="Basic and acidic residues" evidence="6">
    <location>
        <begin position="344"/>
        <end position="360"/>
    </location>
</feature>
<dbReference type="GeneTree" id="ENSGT01150000286950"/>
<keyword evidence="5" id="KW-0175">Coiled coil</keyword>
<dbReference type="InterPro" id="IPR001841">
    <property type="entry name" value="Znf_RING"/>
</dbReference>
<evidence type="ECO:0000259" key="8">
    <source>
        <dbReference type="PROSITE" id="PS50119"/>
    </source>
</evidence>
<reference evidence="9" key="3">
    <citation type="submission" date="2025-09" db="UniProtKB">
        <authorList>
            <consortium name="Ensembl"/>
        </authorList>
    </citation>
    <scope>IDENTIFICATION</scope>
</reference>
<feature type="coiled-coil region" evidence="5">
    <location>
        <begin position="247"/>
        <end position="281"/>
    </location>
</feature>
<dbReference type="SUPFAM" id="SSF57850">
    <property type="entry name" value="RING/U-box"/>
    <property type="match status" value="1"/>
</dbReference>
<dbReference type="Ensembl" id="ENSECRT00000022866.1">
    <property type="protein sequence ID" value="ENSECRP00000022392.1"/>
    <property type="gene ID" value="ENSECRG00000015147.1"/>
</dbReference>
<keyword evidence="10" id="KW-1185">Reference proteome</keyword>
<dbReference type="PROSITE" id="PS50089">
    <property type="entry name" value="ZF_RING_2"/>
    <property type="match status" value="1"/>
</dbReference>
<dbReference type="AlphaFoldDB" id="A0A8C4SV64"/>
<dbReference type="SMART" id="SM00336">
    <property type="entry name" value="BBOX"/>
    <property type="match status" value="1"/>
</dbReference>
<dbReference type="SMART" id="SM00184">
    <property type="entry name" value="RING"/>
    <property type="match status" value="1"/>
</dbReference>
<sequence>MAEAKISVSPDQFICSVCQDRLKDPVTTACGHNYCRQCIEDYWDTTEIFKCPQCRTNFVLRPVLQRNTVLAEVVEELNKTNPVDVLCDVCIGTKERAVKTCLTCKASFCETHIEHHRVSEALKKHKLEIPLPNLNKKLCSKHQKALKVYCRTDQTCICYLCAVTEHKSHDTVTPDMERAERQAQVQTLRRDVKEKIQNKRKTLEEVTVMEAQVKSTAEKEVQEYQDTCNLLLQSIDGLRSKVISMIKEHEKIELRKVTKIRDQLEKEIKKLERKDTELEVISQTSDDIYFLQNVQSLCAHSVNESTPIIAVKEHFLSETLRQNLLKVNESLKKINCSEFVETSETGKESDHTKEITRQDSELPPQSSSPSDSDVTSGGLCISSGQPPKDPKISLRTDVKEPDKMSSSSIGENIEKLIQDTERFKDSLKDQIETKENHLVEVKELQTKRKEELQVMKKESKGPDIWNHLYYWSPYKVLVIEVVSSFKTGNTQEMFLNELTKKLKNHKITIKVAQLDNDSKNLVLLFCPVVSRIGTDIGVTLKKVSSNKKIILVVMHHTPKPEYRVADSSRLVEQENVVLTVDYLFHETIGLLNCNLNNESSQKLLNFICSFMRTK</sequence>
<dbReference type="PANTHER" id="PTHR25465">
    <property type="entry name" value="B-BOX DOMAIN CONTAINING"/>
    <property type="match status" value="1"/>
</dbReference>
<gene>
    <name evidence="9" type="primary">LOC114662967</name>
</gene>
<evidence type="ECO:0000256" key="1">
    <source>
        <dbReference type="ARBA" id="ARBA00022723"/>
    </source>
</evidence>